<sequence>MGVLHLPQAGVAGGQVGGGILDLCGEIPVIDHLMLAGEFALMILIVVLSIKYKKYPVVLLSVGQTGLLAWSELTCPVESPTHLRLDCLSMLMIMIVALVGGLICIYAVGYMKAYHQHHTEYQDRSGFFFSMLFFFLAAMVGLVLSENLVWMYFFWEITSVISFLLIGYTRTEEAVHNSFRALWMNLLGGLGFAIAIVVAAHTQHTVQLNELVAAKATIPVVLLAFAGLTKSAQLPFSSWLLGAMVAPTPSSALLHSATMVKAGVYLLIRLAPAMAGNMTGMTVAFIGGFTFIAASMMAIAQNDGKKVLAFSTVSNLGLIVACAGIGAEETIWAAVLLMIFHSVSKSMLFQAVGSIENSLGSRDIEDMHGLLLRLPRLTYIMGIGIAGMYLAPFGMLISKWVALRAFVDADNYLLVIFLAYGSATTMLYWTKWLCKLVSLHHTKVKVTDVTRKDQYFSMYIHAAATLGLCLLFPLVSSRVVTPIIQELFGTAHEVLSMSVLTTMAIMLVSVLFVPSLMFLLTRSTHRDYVPIYMGGINEGDNTYFVNSFGEPEHLYLSNWYLRFEFGRRRLMRPGVIISAGVLIVMLCVIIGGAV</sequence>
<name>D1PPE3_9FIRM</name>
<feature type="transmembrane region" description="Helical" evidence="7">
    <location>
        <begin position="376"/>
        <end position="397"/>
    </location>
</feature>
<evidence type="ECO:0000259" key="8">
    <source>
        <dbReference type="Pfam" id="PF00361"/>
    </source>
</evidence>
<proteinExistence type="inferred from homology"/>
<dbReference type="InterPro" id="IPR001516">
    <property type="entry name" value="Proton_antipo_N"/>
</dbReference>
<keyword evidence="5 7" id="KW-0472">Membrane</keyword>
<dbReference type="AlphaFoldDB" id="D1PPE3"/>
<comment type="caution">
    <text evidence="10">The sequence shown here is derived from an EMBL/GenBank/DDBJ whole genome shotgun (WGS) entry which is preliminary data.</text>
</comment>
<dbReference type="HOGENOM" id="CLU_013183_0_0_9"/>
<dbReference type="InterPro" id="IPR001750">
    <property type="entry name" value="ND/Mrp_TM"/>
</dbReference>
<evidence type="ECO:0000256" key="3">
    <source>
        <dbReference type="ARBA" id="ARBA00022692"/>
    </source>
</evidence>
<dbReference type="Pfam" id="PF00361">
    <property type="entry name" value="Proton_antipo_M"/>
    <property type="match status" value="1"/>
</dbReference>
<evidence type="ECO:0000256" key="2">
    <source>
        <dbReference type="ARBA" id="ARBA00008483"/>
    </source>
</evidence>
<feature type="transmembrane region" description="Helical" evidence="7">
    <location>
        <begin position="91"/>
        <end position="114"/>
    </location>
</feature>
<dbReference type="GO" id="GO:0012505">
    <property type="term" value="C:endomembrane system"/>
    <property type="evidence" value="ECO:0007669"/>
    <property type="project" value="UniProtKB-SubCell"/>
</dbReference>
<feature type="transmembrane region" description="Helical" evidence="7">
    <location>
        <begin position="280"/>
        <end position="300"/>
    </location>
</feature>
<dbReference type="STRING" id="411471.SUBVAR_06259"/>
<evidence type="ECO:0000256" key="5">
    <source>
        <dbReference type="ARBA" id="ARBA00023136"/>
    </source>
</evidence>
<feature type="transmembrane region" description="Helical" evidence="7">
    <location>
        <begin position="240"/>
        <end position="268"/>
    </location>
</feature>
<dbReference type="PANTHER" id="PTHR43373">
    <property type="entry name" value="NA(+)/H(+) ANTIPORTER SUBUNIT"/>
    <property type="match status" value="1"/>
</dbReference>
<comment type="subcellular location">
    <subcellularLocation>
        <location evidence="1">Endomembrane system</location>
        <topology evidence="1">Multi-pass membrane protein</topology>
    </subcellularLocation>
    <subcellularLocation>
        <location evidence="6">Membrane</location>
        <topology evidence="6">Multi-pass membrane protein</topology>
    </subcellularLocation>
</comment>
<feature type="transmembrane region" description="Helical" evidence="7">
    <location>
        <begin position="307"/>
        <end position="326"/>
    </location>
</feature>
<feature type="transmembrane region" description="Helical" evidence="7">
    <location>
        <begin position="495"/>
        <end position="520"/>
    </location>
</feature>
<evidence type="ECO:0000313" key="11">
    <source>
        <dbReference type="Proteomes" id="UP000003438"/>
    </source>
</evidence>
<dbReference type="RefSeq" id="WP_007047623.1">
    <property type="nucleotide sequence ID" value="NZ_GG704769.1"/>
</dbReference>
<feature type="transmembrane region" description="Helical" evidence="7">
    <location>
        <begin position="181"/>
        <end position="200"/>
    </location>
</feature>
<evidence type="ECO:0000256" key="6">
    <source>
        <dbReference type="RuleBase" id="RU000320"/>
    </source>
</evidence>
<dbReference type="EMBL" id="ACBY02000026">
    <property type="protein sequence ID" value="EFB75406.1"/>
    <property type="molecule type" value="Genomic_DNA"/>
</dbReference>
<accession>D1PPE3</accession>
<feature type="transmembrane region" description="Helical" evidence="7">
    <location>
        <begin position="126"/>
        <end position="144"/>
    </location>
</feature>
<evidence type="ECO:0000259" key="9">
    <source>
        <dbReference type="Pfam" id="PF00662"/>
    </source>
</evidence>
<organism evidence="10 11">
    <name type="scientific">Subdoligranulum variabile DSM 15176</name>
    <dbReference type="NCBI Taxonomy" id="411471"/>
    <lineage>
        <taxon>Bacteria</taxon>
        <taxon>Bacillati</taxon>
        <taxon>Bacillota</taxon>
        <taxon>Clostridia</taxon>
        <taxon>Eubacteriales</taxon>
        <taxon>Oscillospiraceae</taxon>
        <taxon>Subdoligranulum</taxon>
    </lineage>
</organism>
<dbReference type="GO" id="GO:0016020">
    <property type="term" value="C:membrane"/>
    <property type="evidence" value="ECO:0007669"/>
    <property type="project" value="UniProtKB-SubCell"/>
</dbReference>
<comment type="similarity">
    <text evidence="2">Belongs to the CPA3 antiporters (TC 2.A.63) subunit A family.</text>
</comment>
<protein>
    <submittedName>
        <fullName evidence="10">NADH-ubiquinone/plastoquinone (Complex I) family protein</fullName>
    </submittedName>
</protein>
<dbReference type="InterPro" id="IPR050616">
    <property type="entry name" value="CPA3_Na-H_Antiporter_A"/>
</dbReference>
<keyword evidence="3 6" id="KW-0812">Transmembrane</keyword>
<feature type="domain" description="NADH-Ubiquinone oxidoreductase (complex I) chain 5 N-terminal" evidence="9">
    <location>
        <begin position="80"/>
        <end position="113"/>
    </location>
</feature>
<evidence type="ECO:0000256" key="4">
    <source>
        <dbReference type="ARBA" id="ARBA00022989"/>
    </source>
</evidence>
<dbReference type="eggNOG" id="COG1009">
    <property type="taxonomic scope" value="Bacteria"/>
</dbReference>
<feature type="transmembrane region" description="Helical" evidence="7">
    <location>
        <begin position="55"/>
        <end position="71"/>
    </location>
</feature>
<reference evidence="10" key="1">
    <citation type="submission" date="2009-12" db="EMBL/GenBank/DDBJ databases">
        <authorList>
            <person name="Weinstock G."/>
            <person name="Sodergren E."/>
            <person name="Clifton S."/>
            <person name="Fulton L."/>
            <person name="Fulton B."/>
            <person name="Courtney L."/>
            <person name="Fronick C."/>
            <person name="Harrison M."/>
            <person name="Strong C."/>
            <person name="Farmer C."/>
            <person name="Delahaunty K."/>
            <person name="Markovic C."/>
            <person name="Hall O."/>
            <person name="Minx P."/>
            <person name="Tomlinson C."/>
            <person name="Mitreva M."/>
            <person name="Nelson J."/>
            <person name="Hou S."/>
            <person name="Wollam A."/>
            <person name="Pepin K.H."/>
            <person name="Johnson M."/>
            <person name="Bhonagiri V."/>
            <person name="Nash W.E."/>
            <person name="Warren W."/>
            <person name="Chinwalla A."/>
            <person name="Mardis E.R."/>
            <person name="Wilson R.K."/>
        </authorList>
    </citation>
    <scope>NUCLEOTIDE SEQUENCE [LARGE SCALE GENOMIC DNA]</scope>
    <source>
        <strain evidence="10">DSM 15176</strain>
    </source>
</reference>
<feature type="transmembrane region" description="Helical" evidence="7">
    <location>
        <begin position="29"/>
        <end position="48"/>
    </location>
</feature>
<gene>
    <name evidence="10" type="ORF">SUBVAR_06259</name>
</gene>
<feature type="transmembrane region" description="Helical" evidence="7">
    <location>
        <begin position="150"/>
        <end position="169"/>
    </location>
</feature>
<feature type="transmembrane region" description="Helical" evidence="7">
    <location>
        <begin position="412"/>
        <end position="434"/>
    </location>
</feature>
<dbReference type="Pfam" id="PF00662">
    <property type="entry name" value="Proton_antipo_N"/>
    <property type="match status" value="1"/>
</dbReference>
<evidence type="ECO:0000313" key="10">
    <source>
        <dbReference type="EMBL" id="EFB75406.1"/>
    </source>
</evidence>
<keyword evidence="11" id="KW-1185">Reference proteome</keyword>
<dbReference type="Proteomes" id="UP000003438">
    <property type="component" value="Unassembled WGS sequence"/>
</dbReference>
<dbReference type="PRINTS" id="PR01434">
    <property type="entry name" value="NADHDHGNASE5"/>
</dbReference>
<evidence type="ECO:0000256" key="7">
    <source>
        <dbReference type="SAM" id="Phobius"/>
    </source>
</evidence>
<feature type="domain" description="NADH:quinone oxidoreductase/Mrp antiporter transmembrane" evidence="8">
    <location>
        <begin position="145"/>
        <end position="419"/>
    </location>
</feature>
<feature type="transmembrane region" description="Helical" evidence="7">
    <location>
        <begin position="212"/>
        <end position="228"/>
    </location>
</feature>
<feature type="transmembrane region" description="Helical" evidence="7">
    <location>
        <begin position="332"/>
        <end position="355"/>
    </location>
</feature>
<keyword evidence="4 7" id="KW-1133">Transmembrane helix</keyword>
<feature type="transmembrane region" description="Helical" evidence="7">
    <location>
        <begin position="570"/>
        <end position="593"/>
    </location>
</feature>
<evidence type="ECO:0000256" key="1">
    <source>
        <dbReference type="ARBA" id="ARBA00004127"/>
    </source>
</evidence>
<dbReference type="PANTHER" id="PTHR43373:SF1">
    <property type="entry name" value="NA(+)_H(+) ANTIPORTER SUBUNIT A"/>
    <property type="match status" value="1"/>
</dbReference>
<feature type="transmembrane region" description="Helical" evidence="7">
    <location>
        <begin position="455"/>
        <end position="475"/>
    </location>
</feature>